<dbReference type="AlphaFoldDB" id="A0AAV9UMZ7"/>
<gene>
    <name evidence="2" type="ORF">TWF730_010184</name>
</gene>
<keyword evidence="3" id="KW-1185">Reference proteome</keyword>
<sequence>MLSKFLVLALGAVSSVSATVHCRAACNADNCLRALRASQTPTRLSQASADCTRIIDVTYTPPTVTKTEYTTITETSTLQIPDTIVQSFYDTQTDVIEATATTDQLVTTTRQLVKRIATSSSISFPSYATPCSGFYRFSSACSCIGVTPRIHTASTPSTTITLPVTETSLTSVTNVVDTTSVTITDATVVVTTTATTVTNTIVTTVDPPPPAEITEGVAALYISGVTQNTYMGTYSETADALRAGLTTDKGGAIELRIDAATGYLMSGDKAATGHADVNSSGLITALVFYKPSDFSSTIRPYVCSTDPSGFLNCIMGNPATAVPLVFVFRPSRIWVTTPQYMLNKETDNNRIIQLKLLPQ</sequence>
<evidence type="ECO:0000256" key="1">
    <source>
        <dbReference type="SAM" id="SignalP"/>
    </source>
</evidence>
<dbReference type="Proteomes" id="UP001373714">
    <property type="component" value="Unassembled WGS sequence"/>
</dbReference>
<protein>
    <submittedName>
        <fullName evidence="2">Uncharacterized protein</fullName>
    </submittedName>
</protein>
<organism evidence="2 3">
    <name type="scientific">Orbilia blumenaviensis</name>
    <dbReference type="NCBI Taxonomy" id="1796055"/>
    <lineage>
        <taxon>Eukaryota</taxon>
        <taxon>Fungi</taxon>
        <taxon>Dikarya</taxon>
        <taxon>Ascomycota</taxon>
        <taxon>Pezizomycotina</taxon>
        <taxon>Orbiliomycetes</taxon>
        <taxon>Orbiliales</taxon>
        <taxon>Orbiliaceae</taxon>
        <taxon>Orbilia</taxon>
    </lineage>
</organism>
<name>A0AAV9UMZ7_9PEZI</name>
<accession>A0AAV9UMZ7</accession>
<keyword evidence="1" id="KW-0732">Signal</keyword>
<comment type="caution">
    <text evidence="2">The sequence shown here is derived from an EMBL/GenBank/DDBJ whole genome shotgun (WGS) entry which is preliminary data.</text>
</comment>
<dbReference type="EMBL" id="JAVHNS010000008">
    <property type="protein sequence ID" value="KAK6345841.1"/>
    <property type="molecule type" value="Genomic_DNA"/>
</dbReference>
<evidence type="ECO:0000313" key="3">
    <source>
        <dbReference type="Proteomes" id="UP001373714"/>
    </source>
</evidence>
<proteinExistence type="predicted"/>
<feature type="chain" id="PRO_5043328750" evidence="1">
    <location>
        <begin position="19"/>
        <end position="359"/>
    </location>
</feature>
<evidence type="ECO:0000313" key="2">
    <source>
        <dbReference type="EMBL" id="KAK6345841.1"/>
    </source>
</evidence>
<feature type="signal peptide" evidence="1">
    <location>
        <begin position="1"/>
        <end position="18"/>
    </location>
</feature>
<reference evidence="2 3" key="1">
    <citation type="submission" date="2019-10" db="EMBL/GenBank/DDBJ databases">
        <authorList>
            <person name="Palmer J.M."/>
        </authorList>
    </citation>
    <scope>NUCLEOTIDE SEQUENCE [LARGE SCALE GENOMIC DNA]</scope>
    <source>
        <strain evidence="2 3">TWF730</strain>
    </source>
</reference>